<evidence type="ECO:0000256" key="1">
    <source>
        <dbReference type="ARBA" id="ARBA00005189"/>
    </source>
</evidence>
<comment type="PTM">
    <text evidence="12">Is synthesized initially as an inactive proenzyme. Formation of the active enzyme involves a self-maturation process in which the active site pyruvoyl group is generated from an internal serine residue via an autocatalytic post-translational modification. Two non-identical subunits are generated from the proenzyme in this reaction, and the pyruvate is formed at the N-terminus of the alpha chain, which is derived from the carboxyl end of the proenzyme. The autoendoproteolytic cleavage occurs by a canonical serine protease mechanism, in which the side chain hydroxyl group of the serine supplies its oxygen atom to form the C-terminus of the beta chain, while the remainder of the serine residue undergoes an oxidative deamination to produce ammonia and the pyruvoyl prosthetic group on the alpha chain. During this reaction, the Ser that is part of the protease active site of the proenzyme becomes the pyruvoyl prosthetic group, which constitutes an essential element of the active site of the mature decarboxylase.</text>
</comment>
<dbReference type="RefSeq" id="WP_129078840.1">
    <property type="nucleotide sequence ID" value="NZ_QOUX01000042.1"/>
</dbReference>
<evidence type="ECO:0000313" key="14">
    <source>
        <dbReference type="Proteomes" id="UP000290649"/>
    </source>
</evidence>
<protein>
    <recommendedName>
        <fullName evidence="12">Phosphatidylserine decarboxylase proenzyme</fullName>
        <ecNumber evidence="12">4.1.1.65</ecNumber>
    </recommendedName>
    <component>
        <recommendedName>
            <fullName evidence="12">Phosphatidylserine decarboxylase alpha chain</fullName>
        </recommendedName>
    </component>
    <component>
        <recommendedName>
            <fullName evidence="12">Phosphatidylserine decarboxylase beta chain</fullName>
        </recommendedName>
    </component>
</protein>
<comment type="similarity">
    <text evidence="12">Belongs to the phosphatidylserine decarboxylase family. PSD-B subfamily. Prokaryotic type I sub-subfamily.</text>
</comment>
<feature type="active site" description="Charge relay system; for autoendoproteolytic cleavage activity" evidence="12">
    <location>
        <position position="142"/>
    </location>
</feature>
<keyword evidence="8 12" id="KW-0594">Phospholipid biosynthesis</keyword>
<comment type="subcellular location">
    <subcellularLocation>
        <location evidence="12">Cell membrane</location>
        <topology evidence="12">Peripheral membrane protein</topology>
    </subcellularLocation>
</comment>
<feature type="active site" description="Schiff-base intermediate with substrate; via pyruvic acid; for decarboxylase activity" evidence="12">
    <location>
        <position position="227"/>
    </location>
</feature>
<comment type="caution">
    <text evidence="13">The sequence shown here is derived from an EMBL/GenBank/DDBJ whole genome shotgun (WGS) entry which is preliminary data.</text>
</comment>
<evidence type="ECO:0000313" key="13">
    <source>
        <dbReference type="EMBL" id="RXI99986.1"/>
    </source>
</evidence>
<feature type="chain" id="PRO_5023450561" description="Phosphatidylserine decarboxylase alpha chain" evidence="12">
    <location>
        <begin position="227"/>
        <end position="259"/>
    </location>
</feature>
<comment type="pathway">
    <text evidence="12">Phospholipid metabolism; phosphatidylethanolamine biosynthesis; phosphatidylethanolamine from CDP-diacylglycerol: step 2/2.</text>
</comment>
<keyword evidence="3 12" id="KW-0444">Lipid biosynthesis</keyword>
<evidence type="ECO:0000256" key="6">
    <source>
        <dbReference type="ARBA" id="ARBA00023136"/>
    </source>
</evidence>
<feature type="site" description="Cleavage (non-hydrolytic); by autocatalysis" evidence="12">
    <location>
        <begin position="226"/>
        <end position="227"/>
    </location>
</feature>
<dbReference type="InterPro" id="IPR033177">
    <property type="entry name" value="PSD-B"/>
</dbReference>
<dbReference type="NCBIfam" id="TIGR00163">
    <property type="entry name" value="PS_decarb"/>
    <property type="match status" value="1"/>
</dbReference>
<evidence type="ECO:0000256" key="2">
    <source>
        <dbReference type="ARBA" id="ARBA00022475"/>
    </source>
</evidence>
<dbReference type="AlphaFoldDB" id="A0A4Q0VSA1"/>
<name>A0A4Q0VSA1_9BACI</name>
<dbReference type="Pfam" id="PF02666">
    <property type="entry name" value="PS_Dcarbxylase"/>
    <property type="match status" value="1"/>
</dbReference>
<dbReference type="GO" id="GO:0005886">
    <property type="term" value="C:plasma membrane"/>
    <property type="evidence" value="ECO:0007669"/>
    <property type="project" value="UniProtKB-SubCell"/>
</dbReference>
<feature type="active site" description="Charge relay system; for autoendoproteolytic cleavage activity" evidence="12">
    <location>
        <position position="227"/>
    </location>
</feature>
<comment type="cofactor">
    <cofactor evidence="12">
        <name>pyruvate</name>
        <dbReference type="ChEBI" id="CHEBI:15361"/>
    </cofactor>
    <text evidence="12">Binds 1 pyruvoyl group covalently per subunit.</text>
</comment>
<sequence length="259" mass="29257">MKKAIYQSLIELSGNRFNSYLLKNFTKSKVSKYINKSFVKTYNINEAEMEKPLHQYGSLQELFVRNLKEGARSIDETPNSIVSPVDGILADIGKINENSAFHVKDQDYSLVEMLGNKKRAEKYNEGIYIILYLSPSHYHRIHTPFSGTVVGKWAMGNKSYPVNELGLRLGKRPLSRNYRLITEVRLSNDKHYSVVKVGALNVNSIHPTFKGDSLKKGEELGYFSFGSTVVLLFEKDTLQIDPSVKAPMDVLVGMKIGSL</sequence>
<accession>A0A4Q0VSA1</accession>
<dbReference type="EMBL" id="QOUX01000042">
    <property type="protein sequence ID" value="RXI99986.1"/>
    <property type="molecule type" value="Genomic_DNA"/>
</dbReference>
<evidence type="ECO:0000256" key="7">
    <source>
        <dbReference type="ARBA" id="ARBA00023145"/>
    </source>
</evidence>
<gene>
    <name evidence="12" type="primary">psd</name>
    <name evidence="13" type="ORF">DS745_14030</name>
</gene>
<evidence type="ECO:0000256" key="9">
    <source>
        <dbReference type="ARBA" id="ARBA00023239"/>
    </source>
</evidence>
<feature type="chain" id="PRO_5023450560" description="Phosphatidylserine decarboxylase beta chain" evidence="12">
    <location>
        <begin position="1"/>
        <end position="226"/>
    </location>
</feature>
<dbReference type="OrthoDB" id="9802030at2"/>
<keyword evidence="6 12" id="KW-0472">Membrane</keyword>
<dbReference type="PANTHER" id="PTHR10067">
    <property type="entry name" value="PHOSPHATIDYLSERINE DECARBOXYLASE"/>
    <property type="match status" value="1"/>
</dbReference>
<keyword evidence="2 12" id="KW-1003">Cell membrane</keyword>
<keyword evidence="14" id="KW-1185">Reference proteome</keyword>
<keyword evidence="10 12" id="KW-1208">Phospholipid metabolism</keyword>
<dbReference type="UniPathway" id="UPA00558">
    <property type="reaction ID" value="UER00616"/>
</dbReference>
<dbReference type="Proteomes" id="UP000290649">
    <property type="component" value="Unassembled WGS sequence"/>
</dbReference>
<feature type="active site" description="Charge relay system; for autoendoproteolytic cleavage activity" evidence="12">
    <location>
        <position position="86"/>
    </location>
</feature>
<keyword evidence="5 12" id="KW-0443">Lipid metabolism</keyword>
<comment type="catalytic activity">
    <reaction evidence="12">
        <text>a 1,2-diacyl-sn-glycero-3-phospho-L-serine + H(+) = a 1,2-diacyl-sn-glycero-3-phosphoethanolamine + CO2</text>
        <dbReference type="Rhea" id="RHEA:20828"/>
        <dbReference type="ChEBI" id="CHEBI:15378"/>
        <dbReference type="ChEBI" id="CHEBI:16526"/>
        <dbReference type="ChEBI" id="CHEBI:57262"/>
        <dbReference type="ChEBI" id="CHEBI:64612"/>
        <dbReference type="EC" id="4.1.1.65"/>
    </reaction>
</comment>
<dbReference type="InterPro" id="IPR003817">
    <property type="entry name" value="PS_Dcarbxylase"/>
</dbReference>
<dbReference type="GO" id="GO:0006646">
    <property type="term" value="P:phosphatidylethanolamine biosynthetic process"/>
    <property type="evidence" value="ECO:0007669"/>
    <property type="project" value="UniProtKB-UniRule"/>
</dbReference>
<evidence type="ECO:0000256" key="4">
    <source>
        <dbReference type="ARBA" id="ARBA00022793"/>
    </source>
</evidence>
<dbReference type="InterPro" id="IPR033178">
    <property type="entry name" value="PSD_type1_pro"/>
</dbReference>
<dbReference type="NCBIfam" id="NF002853">
    <property type="entry name" value="PRK03140.1"/>
    <property type="match status" value="1"/>
</dbReference>
<dbReference type="EC" id="4.1.1.65" evidence="12"/>
<keyword evidence="9 12" id="KW-0456">Lyase</keyword>
<comment type="subunit">
    <text evidence="12">Heterodimer of a large membrane-associated beta subunit and a small pyruvoyl-containing alpha subunit.</text>
</comment>
<comment type="function">
    <text evidence="12">Catalyzes the formation of phosphatidylethanolamine (PtdEtn) from phosphatidylserine (PtdSer).</text>
</comment>
<reference evidence="13 14" key="1">
    <citation type="journal article" date="2019" name="Int. J. Syst. Evol. Microbiol.">
        <title>Anaerobacillus alkaliphilus sp. nov., a novel alkaliphilic and moderately halophilic bacterium.</title>
        <authorList>
            <person name="Borsodi A.K."/>
            <person name="Aszalos J.M."/>
            <person name="Bihari P."/>
            <person name="Nagy I."/>
            <person name="Schumann P."/>
            <person name="Sproer C."/>
            <person name="Kovacs A.L."/>
            <person name="Boka K."/>
            <person name="Dobosy P."/>
            <person name="Ovari M."/>
            <person name="Szili-Kovacs T."/>
            <person name="Toth E."/>
        </authorList>
    </citation>
    <scope>NUCLEOTIDE SEQUENCE [LARGE SCALE GENOMIC DNA]</scope>
    <source>
        <strain evidence="13 14">B16-10</strain>
    </source>
</reference>
<evidence type="ECO:0000256" key="10">
    <source>
        <dbReference type="ARBA" id="ARBA00023264"/>
    </source>
</evidence>
<dbReference type="GO" id="GO:0004609">
    <property type="term" value="F:phosphatidylserine decarboxylase activity"/>
    <property type="evidence" value="ECO:0007669"/>
    <property type="project" value="UniProtKB-UniRule"/>
</dbReference>
<dbReference type="HAMAP" id="MF_00662">
    <property type="entry name" value="PS_decarb_PSD_B_type1"/>
    <property type="match status" value="1"/>
</dbReference>
<proteinExistence type="inferred from homology"/>
<evidence type="ECO:0000256" key="8">
    <source>
        <dbReference type="ARBA" id="ARBA00023209"/>
    </source>
</evidence>
<organism evidence="13 14">
    <name type="scientific">Anaerobacillus alkaliphilus</name>
    <dbReference type="NCBI Taxonomy" id="1548597"/>
    <lineage>
        <taxon>Bacteria</taxon>
        <taxon>Bacillati</taxon>
        <taxon>Bacillota</taxon>
        <taxon>Bacilli</taxon>
        <taxon>Bacillales</taxon>
        <taxon>Bacillaceae</taxon>
        <taxon>Anaerobacillus</taxon>
    </lineage>
</organism>
<dbReference type="PANTHER" id="PTHR10067:SF6">
    <property type="entry name" value="PHOSPHATIDYLSERINE DECARBOXYLASE PROENZYME, MITOCHONDRIAL"/>
    <property type="match status" value="1"/>
</dbReference>
<keyword evidence="4 12" id="KW-0210">Decarboxylase</keyword>
<keyword evidence="11 12" id="KW-0670">Pyruvate</keyword>
<comment type="pathway">
    <text evidence="1">Lipid metabolism.</text>
</comment>
<feature type="modified residue" description="Pyruvic acid (Ser); by autocatalysis" evidence="12">
    <location>
        <position position="227"/>
    </location>
</feature>
<evidence type="ECO:0000256" key="12">
    <source>
        <dbReference type="HAMAP-Rule" id="MF_00662"/>
    </source>
</evidence>
<evidence type="ECO:0000256" key="3">
    <source>
        <dbReference type="ARBA" id="ARBA00022516"/>
    </source>
</evidence>
<evidence type="ECO:0000256" key="11">
    <source>
        <dbReference type="ARBA" id="ARBA00023317"/>
    </source>
</evidence>
<keyword evidence="7 12" id="KW-0865">Zymogen</keyword>
<evidence type="ECO:0000256" key="5">
    <source>
        <dbReference type="ARBA" id="ARBA00023098"/>
    </source>
</evidence>